<dbReference type="AlphaFoldDB" id="A0A0H3DTZ3"/>
<dbReference type="PATRIC" id="fig|718251.5.peg.1855"/>
<reference evidence="2 3" key="2">
    <citation type="journal article" date="2011" name="BMC Immunol.">
        <title>Comparison of static immersion and intravenous injection systems for exposure of zebrafish embryos to the natural pathogen Edwardsiella tarda.</title>
        <authorList>
            <person name="van Soest J.J."/>
            <person name="Stockhammer O.W."/>
            <person name="Ordas A."/>
            <person name="Bloemberg G.V."/>
            <person name="Spaink H.P."/>
            <person name="Meijer A.H."/>
        </authorList>
    </citation>
    <scope>NUCLEOTIDE SEQUENCE [LARGE SCALE GENOMIC DNA]</scope>
    <source>
        <strain evidence="2 3">FL6-60</strain>
    </source>
</reference>
<keyword evidence="3" id="KW-1185">Reference proteome</keyword>
<name>A0A0H3DTZ3_EDWTF</name>
<reference evidence="3" key="1">
    <citation type="submission" date="2010-08" db="EMBL/GenBank/DDBJ databases">
        <title>Genome comparisons of Edwardsiella bacteria analysed using deep sequencing technology.</title>
        <authorList>
            <person name="van Soest J.J."/>
            <person name="Henkel C.V."/>
            <person name="Jansen H.J."/>
            <person name="van den Hondel C.A.M.J.J."/>
            <person name="Bloemberg G.V."/>
            <person name="Meijer A.H."/>
            <person name="Spaink H.P."/>
        </authorList>
    </citation>
    <scope>NUCLEOTIDE SEQUENCE [LARGE SCALE GENOMIC DNA]</scope>
    <source>
        <strain evidence="3">FL6-60</strain>
    </source>
</reference>
<feature type="region of interest" description="Disordered" evidence="1">
    <location>
        <begin position="25"/>
        <end position="44"/>
    </location>
</feature>
<dbReference type="Proteomes" id="UP000002230">
    <property type="component" value="Chromosome"/>
</dbReference>
<dbReference type="HOGENOM" id="CLU_3215578_0_0_6"/>
<evidence type="ECO:0000256" key="1">
    <source>
        <dbReference type="SAM" id="MobiDB-lite"/>
    </source>
</evidence>
<evidence type="ECO:0000313" key="2">
    <source>
        <dbReference type="EMBL" id="ADM41898.1"/>
    </source>
</evidence>
<accession>A0A0H3DTZ3</accession>
<evidence type="ECO:0000313" key="3">
    <source>
        <dbReference type="Proteomes" id="UP000002230"/>
    </source>
</evidence>
<sequence>MNKRREAAAVTAVLLRLNFDDVRGHIREQQPQKGPTGAGHVPYH</sequence>
<proteinExistence type="predicted"/>
<gene>
    <name evidence="2" type="ordered locus">ETAF_1790</name>
</gene>
<dbReference type="EMBL" id="CP002154">
    <property type="protein sequence ID" value="ADM41898.1"/>
    <property type="molecule type" value="Genomic_DNA"/>
</dbReference>
<organism evidence="2 3">
    <name type="scientific">Edwardsiella tarda (strain FL6-60)</name>
    <dbReference type="NCBI Taxonomy" id="718251"/>
    <lineage>
        <taxon>Bacteria</taxon>
        <taxon>Pseudomonadati</taxon>
        <taxon>Pseudomonadota</taxon>
        <taxon>Gammaproteobacteria</taxon>
        <taxon>Enterobacterales</taxon>
        <taxon>Hafniaceae</taxon>
        <taxon>Edwardsiella</taxon>
    </lineage>
</organism>
<protein>
    <submittedName>
        <fullName evidence="2">Uncharacterized protein</fullName>
    </submittedName>
</protein>
<dbReference type="KEGG" id="etd:ETAF_1790"/>